<accession>A0A1N5VEE1</accession>
<proteinExistence type="predicted"/>
<reference evidence="1 4" key="1">
    <citation type="submission" date="2016-04" db="EMBL/GenBank/DDBJ databases">
        <authorList>
            <person name="Evans L.H."/>
            <person name="Alamgir A."/>
            <person name="Owens N."/>
            <person name="Weber N.D."/>
            <person name="Virtaneva K."/>
            <person name="Barbian K."/>
            <person name="Babar A."/>
            <person name="Rosenke K."/>
        </authorList>
    </citation>
    <scope>NUCLEOTIDE SEQUENCE [LARGE SCALE GENOMIC DNA]</scope>
    <source>
        <strain evidence="1">S5</strain>
        <strain evidence="4">S5(T) (JCM 30642 \VKM B-2941)</strain>
    </source>
</reference>
<protein>
    <submittedName>
        <fullName evidence="1">Uncharacterized protein</fullName>
    </submittedName>
</protein>
<dbReference type="EMBL" id="LT671858">
    <property type="protein sequence ID" value="SIM71552.1"/>
    <property type="molecule type" value="Genomic_DNA"/>
</dbReference>
<gene>
    <name evidence="2" type="ORF">CPM_1354</name>
    <name evidence="1" type="ORF">CSP5_1355</name>
</gene>
<evidence type="ECO:0000313" key="4">
    <source>
        <dbReference type="Proteomes" id="UP000195607"/>
    </source>
</evidence>
<dbReference type="RefSeq" id="WP_277868659.1">
    <property type="nucleotide sequence ID" value="NZ_LT671858.1"/>
</dbReference>
<keyword evidence="3" id="KW-1185">Reference proteome</keyword>
<dbReference type="KEGG" id="cdiv:CPM_1354"/>
<dbReference type="Proteomes" id="UP000187822">
    <property type="component" value="Chromosome I"/>
</dbReference>
<reference evidence="2" key="2">
    <citation type="submission" date="2016-06" db="EMBL/GenBank/DDBJ databases">
        <authorList>
            <person name="Olsen C.W."/>
            <person name="Carey S."/>
            <person name="Hinshaw L."/>
            <person name="Karasin A.I."/>
        </authorList>
    </citation>
    <scope>NUCLEOTIDE SEQUENCE [LARGE SCALE GENOMIC DNA]</scope>
    <source>
        <strain evidence="2">PM4</strain>
    </source>
</reference>
<sequence>MSEIKQEEEGIFDGCFYVWVDVTKKYMSDKGKTFNDYKKLEKV</sequence>
<organism evidence="1 4">
    <name type="scientific">Cuniculiplasma divulgatum</name>
    <dbReference type="NCBI Taxonomy" id="1673428"/>
    <lineage>
        <taxon>Archaea</taxon>
        <taxon>Methanobacteriati</taxon>
        <taxon>Thermoplasmatota</taxon>
        <taxon>Thermoplasmata</taxon>
        <taxon>Thermoplasmatales</taxon>
        <taxon>Cuniculiplasmataceae</taxon>
        <taxon>Cuniculiplasma</taxon>
    </lineage>
</organism>
<dbReference type="GeneID" id="79719228"/>
<evidence type="ECO:0000313" key="3">
    <source>
        <dbReference type="Proteomes" id="UP000187822"/>
    </source>
</evidence>
<dbReference type="EMBL" id="LT719092">
    <property type="protein sequence ID" value="SJK85154.1"/>
    <property type="molecule type" value="Genomic_DNA"/>
</dbReference>
<name>A0A1N5VEE1_9ARCH</name>
<reference evidence="3" key="3">
    <citation type="submission" date="2016-06" db="EMBL/GenBank/DDBJ databases">
        <authorList>
            <person name="Toshchakov V.S."/>
        </authorList>
    </citation>
    <scope>NUCLEOTIDE SEQUENCE [LARGE SCALE GENOMIC DNA]</scope>
    <source>
        <strain>PM4 (JCM 30641</strain>
        <strain evidence="3">\VKM B-2940)</strain>
    </source>
</reference>
<dbReference type="Proteomes" id="UP000195607">
    <property type="component" value="Chromosome I"/>
</dbReference>
<evidence type="ECO:0000313" key="1">
    <source>
        <dbReference type="EMBL" id="SIM71552.1"/>
    </source>
</evidence>
<evidence type="ECO:0000313" key="2">
    <source>
        <dbReference type="EMBL" id="SJK85154.1"/>
    </source>
</evidence>
<dbReference type="AlphaFoldDB" id="A0A1N5VEE1"/>